<dbReference type="PANTHER" id="PTHR43788:SF8">
    <property type="entry name" value="DNA-BINDING PROTEIN SMUBP-2"/>
    <property type="match status" value="1"/>
</dbReference>
<dbReference type="Pfam" id="PF13538">
    <property type="entry name" value="UvrD_C_2"/>
    <property type="match status" value="1"/>
</dbReference>
<dbReference type="PANTHER" id="PTHR43788">
    <property type="entry name" value="DNA2/NAM7 HELICASE FAMILY MEMBER"/>
    <property type="match status" value="1"/>
</dbReference>
<dbReference type="Proteomes" id="UP000594342">
    <property type="component" value="Unassembled WGS sequence"/>
</dbReference>
<dbReference type="CDD" id="cd18809">
    <property type="entry name" value="SF1_C_RecD"/>
    <property type="match status" value="1"/>
</dbReference>
<sequence length="710" mass="82357">MDISSFFPIINASEEEQAIDEYKRCVFNLAQKGYLTQQQSSFLINFVKTMGTICNVKWLLTQIETFQSENDKKSKPGKDPQVIEFKKIIGRVFSKILKYTETEDDDTGETSGGELRINKNIRYYLTRSDTISPTPEQKKAMQVLYDFVIDHTKNTMGLYGFAGTGKTTTVVEFVSYMILNGYLHSVAFTAPTNKAVNVIKNKFKLHLKRILETRFNKEVDDAFNFDDELDYLEQRGVVIKFITIHKLLMFQTDYSIDGGMIFVRGDKAESLISQFEFVVIDECSMISMEMIDNIFEEVRNINKLATSKSKGYVSPPKIVFTGDPAQLPPVNEEDSSIFCKTEGELLFKDYMEAMSYKFDRMVVSDTISLMKQKYKALLGDLCKMNSILLTHVVRSRLDNVTKVCHEFRKWIKSDDLPALEKFKDKAGVYFYNNDQAVDKVRSDWFKKFLQSIKDGQNCIIITWTNRQTDIYNDTIRRQIFKGKKLNKFEPNDILMLSEFYGLDLGEDFVKQRLYTSEQIKVVSTKMSLVPINMFEMVTNYGLRHMKQVVKIEGRIKTLIDGLNEFYCKDVKFMCWVLKVHKFGEEEDHTMSLIVIDDEAREKYEKHKADTSLAIKNFSKQMLNQYRTEQRKVESCIIKPLWKQWNKIFVEPFASVNYGYSITCHKGQGSSFYDVFIDLDDILLNTQRPVEAKKCAYTAATRAVNELNVLI</sequence>
<dbReference type="SUPFAM" id="SSF52540">
    <property type="entry name" value="P-loop containing nucleoside triphosphate hydrolases"/>
    <property type="match status" value="1"/>
</dbReference>
<keyword evidence="2" id="KW-0547">Nucleotide-binding</keyword>
<dbReference type="EMBL" id="UPSH01000001">
    <property type="protein sequence ID" value="VBB18454.1"/>
    <property type="molecule type" value="Genomic_DNA"/>
</dbReference>
<accession>A0A5K0UAF8</accession>
<proteinExistence type="predicted"/>
<keyword evidence="2" id="KW-0347">Helicase</keyword>
<evidence type="ECO:0000259" key="1">
    <source>
        <dbReference type="Pfam" id="PF13538"/>
    </source>
</evidence>
<dbReference type="InterPro" id="IPR027785">
    <property type="entry name" value="UvrD-like_helicase_C"/>
</dbReference>
<reference evidence="2 3" key="1">
    <citation type="submission" date="2018-10" db="EMBL/GenBank/DDBJ databases">
        <authorList>
            <consortium name="IHU Genomes"/>
        </authorList>
    </citation>
    <scope>NUCLEOTIDE SEQUENCE [LARGE SCALE GENOMIC DNA]</scope>
    <source>
        <strain evidence="2 3">A1</strain>
    </source>
</reference>
<organism evidence="2 3">
    <name type="scientific">Yasminevirus sp. GU-2018</name>
    <dbReference type="NCBI Taxonomy" id="2420051"/>
    <lineage>
        <taxon>Viruses</taxon>
        <taxon>Varidnaviria</taxon>
        <taxon>Bamfordvirae</taxon>
        <taxon>Nucleocytoviricota</taxon>
        <taxon>Megaviricetes</taxon>
        <taxon>Imitervirales</taxon>
        <taxon>Mimiviridae</taxon>
        <taxon>Klosneuvirinae</taxon>
        <taxon>Yasminevirus</taxon>
        <taxon>Yasminevirus saudimassiliense</taxon>
    </lineage>
</organism>
<dbReference type="InterPro" id="IPR050534">
    <property type="entry name" value="Coronavir_polyprotein_1ab"/>
</dbReference>
<keyword evidence="2" id="KW-0067">ATP-binding</keyword>
<name>A0A5K0UAF8_9VIRU</name>
<keyword evidence="3" id="KW-1185">Reference proteome</keyword>
<comment type="caution">
    <text evidence="2">The sequence shown here is derived from an EMBL/GenBank/DDBJ whole genome shotgun (WGS) entry which is preliminary data.</text>
</comment>
<evidence type="ECO:0000313" key="2">
    <source>
        <dbReference type="EMBL" id="VBB18454.1"/>
    </source>
</evidence>
<dbReference type="InterPro" id="IPR027417">
    <property type="entry name" value="P-loop_NTPase"/>
</dbReference>
<evidence type="ECO:0000313" key="3">
    <source>
        <dbReference type="Proteomes" id="UP000594342"/>
    </source>
</evidence>
<protein>
    <submittedName>
        <fullName evidence="2">UvrD-family helicase</fullName>
    </submittedName>
</protein>
<dbReference type="Pfam" id="PF13245">
    <property type="entry name" value="AAA_19"/>
    <property type="match status" value="1"/>
</dbReference>
<feature type="domain" description="UvrD-like helicase C-terminal" evidence="1">
    <location>
        <begin position="657"/>
        <end position="708"/>
    </location>
</feature>
<dbReference type="Gene3D" id="3.40.50.300">
    <property type="entry name" value="P-loop containing nucleotide triphosphate hydrolases"/>
    <property type="match status" value="2"/>
</dbReference>
<gene>
    <name evidence="2" type="ORF">YASMINEVIRUS_917</name>
</gene>
<keyword evidence="2" id="KW-0378">Hydrolase</keyword>
<dbReference type="GO" id="GO:0043139">
    <property type="term" value="F:5'-3' DNA helicase activity"/>
    <property type="evidence" value="ECO:0007669"/>
    <property type="project" value="TreeGrafter"/>
</dbReference>